<gene>
    <name evidence="3" type="ORF">LOX96_12365</name>
</gene>
<dbReference type="InterPro" id="IPR036515">
    <property type="entry name" value="Transposase_17_sf"/>
</dbReference>
<dbReference type="PANTHER" id="PTHR36966">
    <property type="entry name" value="REP-ASSOCIATED TYROSINE TRANSPOSASE"/>
    <property type="match status" value="1"/>
</dbReference>
<dbReference type="Pfam" id="PF01797">
    <property type="entry name" value="Y1_Tnp"/>
    <property type="match status" value="1"/>
</dbReference>
<protein>
    <submittedName>
        <fullName evidence="3">Transposase</fullName>
    </submittedName>
</protein>
<dbReference type="SMART" id="SM01321">
    <property type="entry name" value="Y1_Tnp"/>
    <property type="match status" value="1"/>
</dbReference>
<sequence>MRYRRVLVSNATYFFTVNLQNRKSNLLVRRIDALRFAFRKIQQRHPFYIDAIVILPDHFHMIMTLPEGDLNYSTRVSLIKATFSRQINSVETISPSRKNKRERGGTGSTSSETQQIMNVMSIISISTQSSMVMRLTLVIGNTRVFIVLSIRIL</sequence>
<accession>A0A9X2IC51</accession>
<dbReference type="NCBIfam" id="NF047646">
    <property type="entry name" value="REP_Tyr_transpos"/>
    <property type="match status" value="1"/>
</dbReference>
<keyword evidence="4" id="KW-1185">Reference proteome</keyword>
<dbReference type="SUPFAM" id="SSF143422">
    <property type="entry name" value="Transposase IS200-like"/>
    <property type="match status" value="1"/>
</dbReference>
<dbReference type="PANTHER" id="PTHR36966:SF1">
    <property type="entry name" value="REP-ASSOCIATED TYROSINE TRANSPOSASE"/>
    <property type="match status" value="1"/>
</dbReference>
<feature type="region of interest" description="Disordered" evidence="1">
    <location>
        <begin position="92"/>
        <end position="112"/>
    </location>
</feature>
<reference evidence="3" key="1">
    <citation type="submission" date="2021-11" db="EMBL/GenBank/DDBJ databases">
        <title>Legionella maioricencis sp. nov., a new species isolated from hot water samples in Mallorca.</title>
        <authorList>
            <person name="Crespi S."/>
            <person name="Drasar V."/>
            <person name="Salva-Serra F."/>
            <person name="Jaen-Luchoro D."/>
            <person name="Pineiro-Iglesias B."/>
            <person name="Aliaga F."/>
            <person name="Fernandez-Juarez V."/>
            <person name="Coll G."/>
            <person name="Moore E.R.B."/>
            <person name="Bennasar-Figueras A."/>
        </authorList>
    </citation>
    <scope>NUCLEOTIDE SEQUENCE</scope>
    <source>
        <strain evidence="3">HCPI-6</strain>
    </source>
</reference>
<dbReference type="InterPro" id="IPR052715">
    <property type="entry name" value="RAYT_transposase"/>
</dbReference>
<feature type="domain" description="Transposase IS200-like" evidence="2">
    <location>
        <begin position="8"/>
        <end position="118"/>
    </location>
</feature>
<dbReference type="RefSeq" id="WP_250424778.1">
    <property type="nucleotide sequence ID" value="NZ_JAJKBJ010000016.1"/>
</dbReference>
<organism evidence="3 4">
    <name type="scientific">Legionella maioricensis</name>
    <dbReference type="NCBI Taxonomy" id="2896528"/>
    <lineage>
        <taxon>Bacteria</taxon>
        <taxon>Pseudomonadati</taxon>
        <taxon>Pseudomonadota</taxon>
        <taxon>Gammaproteobacteria</taxon>
        <taxon>Legionellales</taxon>
        <taxon>Legionellaceae</taxon>
        <taxon>Legionella</taxon>
    </lineage>
</organism>
<dbReference type="GO" id="GO:0004803">
    <property type="term" value="F:transposase activity"/>
    <property type="evidence" value="ECO:0007669"/>
    <property type="project" value="InterPro"/>
</dbReference>
<comment type="caution">
    <text evidence="3">The sequence shown here is derived from an EMBL/GenBank/DDBJ whole genome shotgun (WGS) entry which is preliminary data.</text>
</comment>
<evidence type="ECO:0000313" key="4">
    <source>
        <dbReference type="Proteomes" id="UP001139721"/>
    </source>
</evidence>
<dbReference type="EMBL" id="JAJKBJ010000016">
    <property type="protein sequence ID" value="MCL9684891.1"/>
    <property type="molecule type" value="Genomic_DNA"/>
</dbReference>
<name>A0A9X2IC51_9GAMM</name>
<dbReference type="InterPro" id="IPR002686">
    <property type="entry name" value="Transposase_17"/>
</dbReference>
<proteinExistence type="predicted"/>
<dbReference type="AlphaFoldDB" id="A0A9X2IC51"/>
<dbReference type="Proteomes" id="UP001139721">
    <property type="component" value="Unassembled WGS sequence"/>
</dbReference>
<dbReference type="GO" id="GO:0006313">
    <property type="term" value="P:DNA transposition"/>
    <property type="evidence" value="ECO:0007669"/>
    <property type="project" value="InterPro"/>
</dbReference>
<evidence type="ECO:0000259" key="2">
    <source>
        <dbReference type="SMART" id="SM01321"/>
    </source>
</evidence>
<dbReference type="GO" id="GO:0043565">
    <property type="term" value="F:sequence-specific DNA binding"/>
    <property type="evidence" value="ECO:0007669"/>
    <property type="project" value="TreeGrafter"/>
</dbReference>
<dbReference type="Gene3D" id="3.30.70.1290">
    <property type="entry name" value="Transposase IS200-like"/>
    <property type="match status" value="1"/>
</dbReference>
<evidence type="ECO:0000256" key="1">
    <source>
        <dbReference type="SAM" id="MobiDB-lite"/>
    </source>
</evidence>
<evidence type="ECO:0000313" key="3">
    <source>
        <dbReference type="EMBL" id="MCL9684891.1"/>
    </source>
</evidence>